<protein>
    <submittedName>
        <fullName evidence="2">Uncharacterized protein</fullName>
    </submittedName>
</protein>
<reference evidence="2 3" key="1">
    <citation type="submission" date="2023-07" db="EMBL/GenBank/DDBJ databases">
        <title>Sequencing the genomes of 1000 actinobacteria strains.</title>
        <authorList>
            <person name="Klenk H.-P."/>
        </authorList>
    </citation>
    <scope>NUCLEOTIDE SEQUENCE [LARGE SCALE GENOMIC DNA]</scope>
    <source>
        <strain evidence="2 3">DSM 44388</strain>
    </source>
</reference>
<gene>
    <name evidence="2" type="ORF">J2S57_005219</name>
</gene>
<evidence type="ECO:0000313" key="2">
    <source>
        <dbReference type="EMBL" id="MDP9829470.1"/>
    </source>
</evidence>
<proteinExistence type="predicted"/>
<feature type="transmembrane region" description="Helical" evidence="1">
    <location>
        <begin position="108"/>
        <end position="127"/>
    </location>
</feature>
<evidence type="ECO:0000313" key="3">
    <source>
        <dbReference type="Proteomes" id="UP001235712"/>
    </source>
</evidence>
<dbReference type="EMBL" id="JAUSQZ010000001">
    <property type="protein sequence ID" value="MDP9829470.1"/>
    <property type="molecule type" value="Genomic_DNA"/>
</dbReference>
<evidence type="ECO:0000256" key="1">
    <source>
        <dbReference type="SAM" id="Phobius"/>
    </source>
</evidence>
<dbReference type="Proteomes" id="UP001235712">
    <property type="component" value="Unassembled WGS sequence"/>
</dbReference>
<feature type="transmembrane region" description="Helical" evidence="1">
    <location>
        <begin position="85"/>
        <end position="102"/>
    </location>
</feature>
<feature type="transmembrane region" description="Helical" evidence="1">
    <location>
        <begin position="50"/>
        <end position="73"/>
    </location>
</feature>
<name>A0ABT9PBB8_9ACTN</name>
<keyword evidence="1" id="KW-0472">Membrane</keyword>
<keyword evidence="3" id="KW-1185">Reference proteome</keyword>
<organism evidence="2 3">
    <name type="scientific">Kineosporia succinea</name>
    <dbReference type="NCBI Taxonomy" id="84632"/>
    <lineage>
        <taxon>Bacteria</taxon>
        <taxon>Bacillati</taxon>
        <taxon>Actinomycetota</taxon>
        <taxon>Actinomycetes</taxon>
        <taxon>Kineosporiales</taxon>
        <taxon>Kineosporiaceae</taxon>
        <taxon>Kineosporia</taxon>
    </lineage>
</organism>
<sequence>MRRFAKTLAPRPAGPVNAFEATVLLSTSALGISILTGLGSSSSIRQSLSPTLACIWATLYALGGAVAFAGLMWRNPFTGVEIKRVGLVALFFGGAIYALAAFELGRRGVPTAILHGGIAGAAMTRLVQVTRKLRAARRHFGGSGESGT</sequence>
<accession>A0ABT9PBB8</accession>
<feature type="transmembrane region" description="Helical" evidence="1">
    <location>
        <begin position="21"/>
        <end position="38"/>
    </location>
</feature>
<dbReference type="RefSeq" id="WP_307247680.1">
    <property type="nucleotide sequence ID" value="NZ_JAUSQZ010000001.1"/>
</dbReference>
<keyword evidence="1" id="KW-0812">Transmembrane</keyword>
<comment type="caution">
    <text evidence="2">The sequence shown here is derived from an EMBL/GenBank/DDBJ whole genome shotgun (WGS) entry which is preliminary data.</text>
</comment>
<keyword evidence="1" id="KW-1133">Transmembrane helix</keyword>